<evidence type="ECO:0000259" key="1">
    <source>
        <dbReference type="PROSITE" id="PS50995"/>
    </source>
</evidence>
<dbReference type="SUPFAM" id="SSF46785">
    <property type="entry name" value="Winged helix' DNA-binding domain"/>
    <property type="match status" value="1"/>
</dbReference>
<feature type="domain" description="HTH marR-type" evidence="1">
    <location>
        <begin position="11"/>
        <end position="147"/>
    </location>
</feature>
<name>A0ABS5L0Y9_9ACTN</name>
<dbReference type="PROSITE" id="PS50995">
    <property type="entry name" value="HTH_MARR_2"/>
    <property type="match status" value="1"/>
</dbReference>
<dbReference type="EMBL" id="JAAFYZ010000161">
    <property type="protein sequence ID" value="MBS2551912.1"/>
    <property type="molecule type" value="Genomic_DNA"/>
</dbReference>
<sequence>MDEIIRHAPDAEELAAELQLVVGRISRSVRHAHAVGNVALSELSVLSRLDREGPDSPSSLAESERVRPQAMAATLANLEQRGLVSRRQHAGDGRRVVIAVTDAGRALLADRRSESVQRIAAALDTEFTPAERHAMLAVLPLLDRLAERL</sequence>
<dbReference type="PANTHER" id="PTHR39515">
    <property type="entry name" value="CONSERVED PROTEIN"/>
    <property type="match status" value="1"/>
</dbReference>
<dbReference type="InterPro" id="IPR036388">
    <property type="entry name" value="WH-like_DNA-bd_sf"/>
</dbReference>
<reference evidence="2 3" key="1">
    <citation type="submission" date="2020-02" db="EMBL/GenBank/DDBJ databases">
        <title>Acidophilic actinobacteria isolated from forest soil.</title>
        <authorList>
            <person name="Golinska P."/>
        </authorList>
    </citation>
    <scope>NUCLEOTIDE SEQUENCE [LARGE SCALE GENOMIC DNA]</scope>
    <source>
        <strain evidence="2 3">NL8</strain>
    </source>
</reference>
<dbReference type="SMART" id="SM00347">
    <property type="entry name" value="HTH_MARR"/>
    <property type="match status" value="1"/>
</dbReference>
<dbReference type="Gene3D" id="1.10.10.10">
    <property type="entry name" value="Winged helix-like DNA-binding domain superfamily/Winged helix DNA-binding domain"/>
    <property type="match status" value="1"/>
</dbReference>
<proteinExistence type="predicted"/>
<dbReference type="InterPro" id="IPR000835">
    <property type="entry name" value="HTH_MarR-typ"/>
</dbReference>
<dbReference type="InterPro" id="IPR052526">
    <property type="entry name" value="HTH-type_Bedaq_tolerance"/>
</dbReference>
<dbReference type="InterPro" id="IPR036390">
    <property type="entry name" value="WH_DNA-bd_sf"/>
</dbReference>
<accession>A0ABS5L0Y9</accession>
<protein>
    <submittedName>
        <fullName evidence="2">MarR family transcriptional regulator</fullName>
    </submittedName>
</protein>
<dbReference type="PANTHER" id="PTHR39515:SF2">
    <property type="entry name" value="HTH-TYPE TRANSCRIPTIONAL REGULATOR RV0880"/>
    <property type="match status" value="1"/>
</dbReference>
<evidence type="ECO:0000313" key="3">
    <source>
        <dbReference type="Proteomes" id="UP000730482"/>
    </source>
</evidence>
<comment type="caution">
    <text evidence="2">The sequence shown here is derived from an EMBL/GenBank/DDBJ whole genome shotgun (WGS) entry which is preliminary data.</text>
</comment>
<gene>
    <name evidence="2" type="ORF">KGQ19_34115</name>
</gene>
<dbReference type="Pfam" id="PF01047">
    <property type="entry name" value="MarR"/>
    <property type="match status" value="1"/>
</dbReference>
<dbReference type="Proteomes" id="UP000730482">
    <property type="component" value="Unassembled WGS sequence"/>
</dbReference>
<dbReference type="Gene3D" id="1.10.287.100">
    <property type="match status" value="1"/>
</dbReference>
<evidence type="ECO:0000313" key="2">
    <source>
        <dbReference type="EMBL" id="MBS2551912.1"/>
    </source>
</evidence>
<dbReference type="RefSeq" id="WP_212017000.1">
    <property type="nucleotide sequence ID" value="NZ_JAAFYZ010000161.1"/>
</dbReference>
<organism evidence="2 3">
    <name type="scientific">Catenulispora pinistramenti</name>
    <dbReference type="NCBI Taxonomy" id="2705254"/>
    <lineage>
        <taxon>Bacteria</taxon>
        <taxon>Bacillati</taxon>
        <taxon>Actinomycetota</taxon>
        <taxon>Actinomycetes</taxon>
        <taxon>Catenulisporales</taxon>
        <taxon>Catenulisporaceae</taxon>
        <taxon>Catenulispora</taxon>
    </lineage>
</organism>
<keyword evidence="3" id="KW-1185">Reference proteome</keyword>